<feature type="signal peptide" evidence="1">
    <location>
        <begin position="1"/>
        <end position="24"/>
    </location>
</feature>
<organism evidence="2 3">
    <name type="scientific">Brenneria corticis</name>
    <dbReference type="NCBI Taxonomy" id="2173106"/>
    <lineage>
        <taxon>Bacteria</taxon>
        <taxon>Pseudomonadati</taxon>
        <taxon>Pseudomonadota</taxon>
        <taxon>Gammaproteobacteria</taxon>
        <taxon>Enterobacterales</taxon>
        <taxon>Pectobacteriaceae</taxon>
        <taxon>Brenneria</taxon>
    </lineage>
</organism>
<feature type="chain" id="PRO_5015458414" description="Pilus assembly protein" evidence="1">
    <location>
        <begin position="25"/>
        <end position="136"/>
    </location>
</feature>
<dbReference type="EMBL" id="QDKH01000006">
    <property type="protein sequence ID" value="PWC17696.1"/>
    <property type="molecule type" value="Genomic_DNA"/>
</dbReference>
<dbReference type="Proteomes" id="UP000296159">
    <property type="component" value="Unassembled WGS sequence"/>
</dbReference>
<comment type="caution">
    <text evidence="2">The sequence shown here is derived from an EMBL/GenBank/DDBJ whole genome shotgun (WGS) entry which is preliminary data.</text>
</comment>
<evidence type="ECO:0000313" key="2">
    <source>
        <dbReference type="EMBL" id="PWC17696.1"/>
    </source>
</evidence>
<dbReference type="RefSeq" id="WP_136165474.1">
    <property type="nucleotide sequence ID" value="NZ_KZ819074.1"/>
</dbReference>
<dbReference type="Pfam" id="PF09476">
    <property type="entry name" value="Pilus_CpaD"/>
    <property type="match status" value="1"/>
</dbReference>
<keyword evidence="3" id="KW-1185">Reference proteome</keyword>
<name>A0A2U1U7Q2_9GAMM</name>
<evidence type="ECO:0000256" key="1">
    <source>
        <dbReference type="SAM" id="SignalP"/>
    </source>
</evidence>
<protein>
    <recommendedName>
        <fullName evidence="4">Pilus assembly protein</fullName>
    </recommendedName>
</protein>
<proteinExistence type="predicted"/>
<accession>A0A2U1U7Q2</accession>
<reference evidence="2 3" key="1">
    <citation type="submission" date="2018-04" db="EMBL/GenBank/DDBJ databases">
        <title>Brenneria corticis sp.nov.</title>
        <authorList>
            <person name="Li Y."/>
        </authorList>
    </citation>
    <scope>NUCLEOTIDE SEQUENCE [LARGE SCALE GENOMIC DNA]</scope>
    <source>
        <strain evidence="2 3">CFCC 11842</strain>
    </source>
</reference>
<evidence type="ECO:0008006" key="4">
    <source>
        <dbReference type="Google" id="ProtNLM"/>
    </source>
</evidence>
<keyword evidence="1" id="KW-0732">Signal</keyword>
<dbReference type="AlphaFoldDB" id="A0A2U1U7Q2"/>
<gene>
    <name evidence="2" type="ORF">DDT56_05410</name>
</gene>
<sequence length="136" mass="14913">MMVYTELRRCLALLLVAGAAWLSAGCASWQRDPAGMPDVSSIRLQLRGKPWAAVAPDCDRLLQPAYHWSHDGRQQVAFGCATYSNLAISLARPQDLSTPRVYSGMQADAAALAVTRYRQNKVEPLRETESTSMSGD</sequence>
<dbReference type="InterPro" id="IPR019027">
    <property type="entry name" value="Pilus_biogenesis_CpaD-related"/>
</dbReference>
<evidence type="ECO:0000313" key="3">
    <source>
        <dbReference type="Proteomes" id="UP000296159"/>
    </source>
</evidence>